<proteinExistence type="predicted"/>
<dbReference type="Proteomes" id="UP001142489">
    <property type="component" value="Unassembled WGS sequence"/>
</dbReference>
<name>A0A9Q0XD22_9SAUR</name>
<feature type="non-terminal residue" evidence="1">
    <location>
        <position position="123"/>
    </location>
</feature>
<evidence type="ECO:0000313" key="2">
    <source>
        <dbReference type="Proteomes" id="UP001142489"/>
    </source>
</evidence>
<gene>
    <name evidence="1" type="ORF">JRQ81_007352</name>
</gene>
<evidence type="ECO:0000313" key="1">
    <source>
        <dbReference type="EMBL" id="KAJ7310436.1"/>
    </source>
</evidence>
<accession>A0A9Q0XD22</accession>
<reference evidence="1" key="1">
    <citation type="journal article" date="2023" name="DNA Res.">
        <title>Chromosome-level genome assembly of Phrynocephalus forsythii using third-generation DNA sequencing and Hi-C analysis.</title>
        <authorList>
            <person name="Qi Y."/>
            <person name="Zhao W."/>
            <person name="Zhao Y."/>
            <person name="Niu C."/>
            <person name="Cao S."/>
            <person name="Zhang Y."/>
        </authorList>
    </citation>
    <scope>NUCLEOTIDE SEQUENCE</scope>
    <source>
        <tissue evidence="1">Muscle</tissue>
    </source>
</reference>
<protein>
    <submittedName>
        <fullName evidence="1">Uncharacterized protein</fullName>
    </submittedName>
</protein>
<keyword evidence="2" id="KW-1185">Reference proteome</keyword>
<sequence>LFHLRKLNKQLLLQQPGTPNASPPFLSLGPMKIPLGLHIAGPSLILCQLDAPCRSYKMLTRMNAAFALRQHLPHIHTNSDDGSLNCTRQYWRVKLPSFSSCLKKLTQEGTQNGLYWKMPAKEE</sequence>
<organism evidence="1 2">
    <name type="scientific">Phrynocephalus forsythii</name>
    <dbReference type="NCBI Taxonomy" id="171643"/>
    <lineage>
        <taxon>Eukaryota</taxon>
        <taxon>Metazoa</taxon>
        <taxon>Chordata</taxon>
        <taxon>Craniata</taxon>
        <taxon>Vertebrata</taxon>
        <taxon>Euteleostomi</taxon>
        <taxon>Lepidosauria</taxon>
        <taxon>Squamata</taxon>
        <taxon>Bifurcata</taxon>
        <taxon>Unidentata</taxon>
        <taxon>Episquamata</taxon>
        <taxon>Toxicofera</taxon>
        <taxon>Iguania</taxon>
        <taxon>Acrodonta</taxon>
        <taxon>Agamidae</taxon>
        <taxon>Agaminae</taxon>
        <taxon>Phrynocephalus</taxon>
    </lineage>
</organism>
<comment type="caution">
    <text evidence="1">The sequence shown here is derived from an EMBL/GenBank/DDBJ whole genome shotgun (WGS) entry which is preliminary data.</text>
</comment>
<dbReference type="AlphaFoldDB" id="A0A9Q0XD22"/>
<dbReference type="EMBL" id="JAPFRF010000015">
    <property type="protein sequence ID" value="KAJ7310436.1"/>
    <property type="molecule type" value="Genomic_DNA"/>
</dbReference>